<keyword evidence="2" id="KW-1185">Reference proteome</keyword>
<accession>A0ABS6ASC0</accession>
<evidence type="ECO:0000313" key="2">
    <source>
        <dbReference type="Proteomes" id="UP000733379"/>
    </source>
</evidence>
<dbReference type="InterPro" id="IPR029058">
    <property type="entry name" value="AB_hydrolase_fold"/>
</dbReference>
<protein>
    <recommendedName>
        <fullName evidence="3">AB hydrolase-1 domain-containing protein</fullName>
    </recommendedName>
</protein>
<name>A0ABS6ASC0_9NOCA</name>
<organism evidence="1 2">
    <name type="scientific">Nocardia albiluteola</name>
    <dbReference type="NCBI Taxonomy" id="2842303"/>
    <lineage>
        <taxon>Bacteria</taxon>
        <taxon>Bacillati</taxon>
        <taxon>Actinomycetota</taxon>
        <taxon>Actinomycetes</taxon>
        <taxon>Mycobacteriales</taxon>
        <taxon>Nocardiaceae</taxon>
        <taxon>Nocardia</taxon>
    </lineage>
</organism>
<evidence type="ECO:0000313" key="1">
    <source>
        <dbReference type="EMBL" id="MBU3060922.1"/>
    </source>
</evidence>
<comment type="caution">
    <text evidence="1">The sequence shown here is derived from an EMBL/GenBank/DDBJ whole genome shotgun (WGS) entry which is preliminary data.</text>
</comment>
<reference evidence="1 2" key="1">
    <citation type="submission" date="2021-06" db="EMBL/GenBank/DDBJ databases">
        <title>Actinomycetes sequencing.</title>
        <authorList>
            <person name="Shan Q."/>
        </authorList>
    </citation>
    <scope>NUCLEOTIDE SEQUENCE [LARGE SCALE GENOMIC DNA]</scope>
    <source>
        <strain evidence="1 2">NEAU-G5</strain>
    </source>
</reference>
<dbReference type="EMBL" id="JAHKNI010000001">
    <property type="protein sequence ID" value="MBU3060922.1"/>
    <property type="molecule type" value="Genomic_DNA"/>
</dbReference>
<sequence length="151" mass="16381">MSLPLSGRLTRLDLIAAAADPNPAFEDRARAAENDGLPAQLAPTRTRWFTPSALAENPWCVRYARDLVVRNRLEQWAASSRAPTGLETRPKLADITVPTRVTAGGRDLAYPPELMRTVADDIPGAQFHVIGEAPHMVSLETASQLAALLSE</sequence>
<proteinExistence type="predicted"/>
<dbReference type="RefSeq" id="WP_215915699.1">
    <property type="nucleotide sequence ID" value="NZ_JAHKNI010000001.1"/>
</dbReference>
<dbReference type="Proteomes" id="UP000733379">
    <property type="component" value="Unassembled WGS sequence"/>
</dbReference>
<evidence type="ECO:0008006" key="3">
    <source>
        <dbReference type="Google" id="ProtNLM"/>
    </source>
</evidence>
<dbReference type="Gene3D" id="3.40.50.1820">
    <property type="entry name" value="alpha/beta hydrolase"/>
    <property type="match status" value="1"/>
</dbReference>
<gene>
    <name evidence="1" type="ORF">KO481_05215</name>
</gene>
<dbReference type="SUPFAM" id="SSF53474">
    <property type="entry name" value="alpha/beta-Hydrolases"/>
    <property type="match status" value="1"/>
</dbReference>